<dbReference type="Proteomes" id="UP001281147">
    <property type="component" value="Unassembled WGS sequence"/>
</dbReference>
<evidence type="ECO:0000313" key="2">
    <source>
        <dbReference type="Proteomes" id="UP001281147"/>
    </source>
</evidence>
<sequence length="647" mass="70809">MGRFSSVVVALAALPLVLTAASDGGGQGCDMLTADEVRSMGNNSLFTRWRPYSHFTAPAGWLNDPCGPMYDPVRDIYHLFYQWHPEHINWGNISWGYATSKDLITFTDYNGWQDSQAVALGPTGNGSYNGLGIFSGTAQPVNLQGEVDGTLVLFYASVSKLPTNWALPYLFGTETQSIAISTDGGNTWEDYEGNPVIDATVNTAPMYWNITGFRDPFVEPLPALDEVLGVSEPHYYSVFGSGIKGVGPRIPLWSAPASDLTDWTFLGALWEPEANSSLGPVLSTRTYGFNFEVSGFFALPDSNGEPHYFVNMGAEGGNLTYAYSAHASLWNEGLITRRENGSAEFEPISGGLGDWGISYALTSFNDTKNNRRVQVAWAPEDIIGDSGLFSAKEQGFQGAHTLMRELFVHEVSGVVDPNGELAESRNAVLTEMEDGTFSARTLGVRPLPDVVKGIREGSTVHKFGRDQAYNSSEILKHHGSASIEIKATISSSTDACGLIVAASPDMTEYTTIMYEPSNHTLLVERLHSSTIVEFRNDTVTGYFYPYTIMSGESAEQESITMDVFVDGSMLEVYLNDRFALATRIYPSMECSTGYGVYMAPGSTATFESVQSWENLLHVWTDRPANSSSRLVFDTAAETNDYVWWPGN</sequence>
<dbReference type="EMBL" id="JAUTXU010000223">
    <property type="protein sequence ID" value="KAK3697630.1"/>
    <property type="molecule type" value="Genomic_DNA"/>
</dbReference>
<comment type="caution">
    <text evidence="1">The sequence shown here is derived from an EMBL/GenBank/DDBJ whole genome shotgun (WGS) entry which is preliminary data.</text>
</comment>
<evidence type="ECO:0000313" key="1">
    <source>
        <dbReference type="EMBL" id="KAK3697630.1"/>
    </source>
</evidence>
<proteinExistence type="predicted"/>
<protein>
    <submittedName>
        <fullName evidence="1">Uncharacterized protein</fullName>
    </submittedName>
</protein>
<keyword evidence="2" id="KW-1185">Reference proteome</keyword>
<organism evidence="1 2">
    <name type="scientific">Vermiconidia calcicola</name>
    <dbReference type="NCBI Taxonomy" id="1690605"/>
    <lineage>
        <taxon>Eukaryota</taxon>
        <taxon>Fungi</taxon>
        <taxon>Dikarya</taxon>
        <taxon>Ascomycota</taxon>
        <taxon>Pezizomycotina</taxon>
        <taxon>Dothideomycetes</taxon>
        <taxon>Dothideomycetidae</taxon>
        <taxon>Mycosphaerellales</taxon>
        <taxon>Extremaceae</taxon>
        <taxon>Vermiconidia</taxon>
    </lineage>
</organism>
<gene>
    <name evidence="1" type="ORF">LTR37_017368</name>
</gene>
<reference evidence="1" key="1">
    <citation type="submission" date="2023-07" db="EMBL/GenBank/DDBJ databases">
        <title>Black Yeasts Isolated from many extreme environments.</title>
        <authorList>
            <person name="Coleine C."/>
            <person name="Stajich J.E."/>
            <person name="Selbmann L."/>
        </authorList>
    </citation>
    <scope>NUCLEOTIDE SEQUENCE</scope>
    <source>
        <strain evidence="1">CCFEE 5714</strain>
    </source>
</reference>
<accession>A0ACC3MK95</accession>
<name>A0ACC3MK95_9PEZI</name>